<dbReference type="PANTHER" id="PTHR37042:SF4">
    <property type="entry name" value="OUTER MEMBRANE PROTEIN RV1973"/>
    <property type="match status" value="1"/>
</dbReference>
<dbReference type="Proteomes" id="UP000465305">
    <property type="component" value="Unassembled WGS sequence"/>
</dbReference>
<dbReference type="GO" id="GO:0016020">
    <property type="term" value="C:membrane"/>
    <property type="evidence" value="ECO:0007669"/>
    <property type="project" value="UniProtKB-SubCell"/>
</dbReference>
<evidence type="ECO:0000313" key="6">
    <source>
        <dbReference type="Proteomes" id="UP000465305"/>
    </source>
</evidence>
<proteinExistence type="predicted"/>
<feature type="transmembrane region" description="Helical" evidence="4">
    <location>
        <begin position="78"/>
        <end position="99"/>
    </location>
</feature>
<evidence type="ECO:0008006" key="7">
    <source>
        <dbReference type="Google" id="ProtNLM"/>
    </source>
</evidence>
<feature type="region of interest" description="Disordered" evidence="3">
    <location>
        <begin position="1"/>
        <end position="46"/>
    </location>
</feature>
<organism evidence="5 6">
    <name type="scientific">Mycolicibacter algericus</name>
    <name type="common">Mycobacterium algericum</name>
    <dbReference type="NCBI Taxonomy" id="1288388"/>
    <lineage>
        <taxon>Bacteria</taxon>
        <taxon>Bacillati</taxon>
        <taxon>Actinomycetota</taxon>
        <taxon>Actinomycetes</taxon>
        <taxon>Mycobacteriales</taxon>
        <taxon>Mycobacteriaceae</taxon>
        <taxon>Mycolicibacter</taxon>
    </lineage>
</organism>
<evidence type="ECO:0000256" key="3">
    <source>
        <dbReference type="SAM" id="MobiDB-lite"/>
    </source>
</evidence>
<accession>A0A7I9Y609</accession>
<keyword evidence="4" id="KW-1133">Transmembrane helix</keyword>
<evidence type="ECO:0000256" key="2">
    <source>
        <dbReference type="ARBA" id="ARBA00023136"/>
    </source>
</evidence>
<dbReference type="RefSeq" id="WP_235673553.1">
    <property type="nucleotide sequence ID" value="NZ_BLKY01000001.1"/>
</dbReference>
<comment type="caution">
    <text evidence="5">The sequence shown here is derived from an EMBL/GenBank/DDBJ whole genome shotgun (WGS) entry which is preliminary data.</text>
</comment>
<evidence type="ECO:0000256" key="1">
    <source>
        <dbReference type="ARBA" id="ARBA00004370"/>
    </source>
</evidence>
<keyword evidence="2 4" id="KW-0472">Membrane</keyword>
<name>A0A7I9Y609_MYCAL</name>
<evidence type="ECO:0000313" key="5">
    <source>
        <dbReference type="EMBL" id="GFG84014.1"/>
    </source>
</evidence>
<gene>
    <name evidence="5" type="ORF">MALGJ_06900</name>
</gene>
<dbReference type="EMBL" id="BLKY01000001">
    <property type="protein sequence ID" value="GFG84014.1"/>
    <property type="molecule type" value="Genomic_DNA"/>
</dbReference>
<comment type="subcellular location">
    <subcellularLocation>
        <location evidence="1">Membrane</location>
    </subcellularLocation>
</comment>
<dbReference type="PANTHER" id="PTHR37042">
    <property type="entry name" value="OUTER MEMBRANE PROTEIN RV1973"/>
    <property type="match status" value="1"/>
</dbReference>
<protein>
    <recommendedName>
        <fullName evidence="7">Mce associated membrane protein</fullName>
    </recommendedName>
</protein>
<sequence>MTTKISKRASADTVFDQVTEQDAPAEAETPSTEVEPPENATDLDPAEPIESLDRDADQAETEQHVSALSRRWRRLRRILLRAAGVVVVAALALSTLLAWQLKQQNDTAAAGRAALAAAQSYASVLTSIDTSNVDQNFDQVLDGATGEFKDMYSQSASQLRQVLIDNKAMSKGMVIDSAIKSATKTKVEVLLFVDQSISNVINPEPRIDRSRVAVTMELINNRWLASKVELK</sequence>
<keyword evidence="4" id="KW-0812">Transmembrane</keyword>
<reference evidence="5 6" key="1">
    <citation type="journal article" date="2019" name="Emerg. Microbes Infect.">
        <title>Comprehensive subspecies identification of 175 nontuberculous mycobacteria species based on 7547 genomic profiles.</title>
        <authorList>
            <person name="Matsumoto Y."/>
            <person name="Kinjo T."/>
            <person name="Motooka D."/>
            <person name="Nabeya D."/>
            <person name="Jung N."/>
            <person name="Uechi K."/>
            <person name="Horii T."/>
            <person name="Iida T."/>
            <person name="Fujita J."/>
            <person name="Nakamura S."/>
        </authorList>
    </citation>
    <scope>NUCLEOTIDE SEQUENCE [LARGE SCALE GENOMIC DNA]</scope>
    <source>
        <strain evidence="5 6">JCM 30723</strain>
    </source>
</reference>
<evidence type="ECO:0000256" key="4">
    <source>
        <dbReference type="SAM" id="Phobius"/>
    </source>
</evidence>
<dbReference type="AlphaFoldDB" id="A0A7I9Y609"/>